<evidence type="ECO:0000313" key="6">
    <source>
        <dbReference type="Proteomes" id="UP000747542"/>
    </source>
</evidence>
<feature type="compositionally biased region" description="Polar residues" evidence="3">
    <location>
        <begin position="615"/>
        <end position="628"/>
    </location>
</feature>
<feature type="DNA-binding region" description="Fork-head" evidence="2">
    <location>
        <begin position="71"/>
        <end position="166"/>
    </location>
</feature>
<proteinExistence type="predicted"/>
<reference evidence="5" key="1">
    <citation type="journal article" date="2021" name="Sci. Adv.">
        <title>The American lobster genome reveals insights on longevity, neural, and immune adaptations.</title>
        <authorList>
            <person name="Polinski J.M."/>
            <person name="Zimin A.V."/>
            <person name="Clark K.F."/>
            <person name="Kohn A.B."/>
            <person name="Sadowski N."/>
            <person name="Timp W."/>
            <person name="Ptitsyn A."/>
            <person name="Khanna P."/>
            <person name="Romanova D.Y."/>
            <person name="Williams P."/>
            <person name="Greenwood S.J."/>
            <person name="Moroz L.L."/>
            <person name="Walt D.R."/>
            <person name="Bodnar A.G."/>
        </authorList>
    </citation>
    <scope>NUCLEOTIDE SEQUENCE</scope>
    <source>
        <strain evidence="5">GMGI-L3</strain>
    </source>
</reference>
<gene>
    <name evidence="5" type="ORF">Hamer_G001476</name>
</gene>
<feature type="domain" description="Fork-head" evidence="4">
    <location>
        <begin position="71"/>
        <end position="166"/>
    </location>
</feature>
<evidence type="ECO:0000313" key="5">
    <source>
        <dbReference type="EMBL" id="KAG7175396.1"/>
    </source>
</evidence>
<organism evidence="5 6">
    <name type="scientific">Homarus americanus</name>
    <name type="common">American lobster</name>
    <dbReference type="NCBI Taxonomy" id="6706"/>
    <lineage>
        <taxon>Eukaryota</taxon>
        <taxon>Metazoa</taxon>
        <taxon>Ecdysozoa</taxon>
        <taxon>Arthropoda</taxon>
        <taxon>Crustacea</taxon>
        <taxon>Multicrustacea</taxon>
        <taxon>Malacostraca</taxon>
        <taxon>Eumalacostraca</taxon>
        <taxon>Eucarida</taxon>
        <taxon>Decapoda</taxon>
        <taxon>Pleocyemata</taxon>
        <taxon>Astacidea</taxon>
        <taxon>Nephropoidea</taxon>
        <taxon>Nephropidae</taxon>
        <taxon>Homarus</taxon>
    </lineage>
</organism>
<dbReference type="PROSITE" id="PS50039">
    <property type="entry name" value="FORK_HEAD_3"/>
    <property type="match status" value="1"/>
</dbReference>
<keyword evidence="2" id="KW-0539">Nucleus</keyword>
<feature type="region of interest" description="Disordered" evidence="3">
    <location>
        <begin position="383"/>
        <end position="419"/>
    </location>
</feature>
<dbReference type="EMBL" id="JAHLQT010006108">
    <property type="protein sequence ID" value="KAG7175396.1"/>
    <property type="molecule type" value="Genomic_DNA"/>
</dbReference>
<dbReference type="GO" id="GO:0003700">
    <property type="term" value="F:DNA-binding transcription factor activity"/>
    <property type="evidence" value="ECO:0007669"/>
    <property type="project" value="InterPro"/>
</dbReference>
<dbReference type="SUPFAM" id="SSF46785">
    <property type="entry name" value="Winged helix' DNA-binding domain"/>
    <property type="match status" value="1"/>
</dbReference>
<comment type="caution">
    <text evidence="5">The sequence shown here is derived from an EMBL/GenBank/DDBJ whole genome shotgun (WGS) entry which is preliminary data.</text>
</comment>
<name>A0A8J5TII5_HOMAM</name>
<protein>
    <recommendedName>
        <fullName evidence="4">Fork-head domain-containing protein</fullName>
    </recommendedName>
</protein>
<dbReference type="AlphaFoldDB" id="A0A8J5TII5"/>
<feature type="compositionally biased region" description="Polar residues" evidence="3">
    <location>
        <begin position="383"/>
        <end position="393"/>
    </location>
</feature>
<keyword evidence="6" id="KW-1185">Reference proteome</keyword>
<accession>A0A8J5TII5</accession>
<evidence type="ECO:0000259" key="4">
    <source>
        <dbReference type="PROSITE" id="PS50039"/>
    </source>
</evidence>
<evidence type="ECO:0000256" key="1">
    <source>
        <dbReference type="ARBA" id="ARBA00023125"/>
    </source>
</evidence>
<dbReference type="InterPro" id="IPR001766">
    <property type="entry name" value="Fork_head_dom"/>
</dbReference>
<keyword evidence="1 2" id="KW-0238">DNA-binding</keyword>
<evidence type="ECO:0000256" key="3">
    <source>
        <dbReference type="SAM" id="MobiDB-lite"/>
    </source>
</evidence>
<sequence>MSLKVIKKTSLRETMQSLLKPVRVNLVRMKPSFLEYCAQGLLKTDEVASSAPHLGQQVADQLEELCPTYPRPPCNPTVLVVLVLANSSKNFVSVSEIEHIICDLFPFYKAGSTEENWTNNFWKTFIKYKYSHGKIPRIFLRKKVKVSGSIEYKVCVGLNPAMKQVWKRLLQKAIRGNEEDFRASTSQPNFLETLFSGKARLDSWSKSYFKGKKSVGQHCGSVYKEPPVKVSGPCGDTSTNKVKCKKEAQTSTNSVKNSHEISETELCKKSVSNSKVQRPPLSKADFLKCDSVSNIIQSSTSVGTESQVGVMDKKNNVYSIVEDNLSKDTIFTHCDVSQAPSPEIAKMNLPNKMGTPEDDNSIPHTCMIPSTISDLIGYENSPAETQKTKTSPCASGEAERMINGSPNSESNGSHKRKRDDSHCFLANKVKFVPSIFQRVGSLNKTTRLNFVAASSNSIDTTLNQDVAVRKALPSKEKEINTNSTCEVQFANAQSEIPVQNLKFGAERLKTTNLESIGTVMNTKYTGKVKNPETNNSSQEVCPQNIGNNLFITATDSIADTACETQDFNIVQSPHKEMGIPVITEVTFLADSASNTNKEGKERRQQPRVTEVPGKGTTTCQNKETNSFDSKSEKDTAISDHNPQVNLHNMVSKTTSITETVKPIDSLNKTFTEKSVSCTQIAQNVRVTDVSRAHLGLERIASTTNTLCQSASSSLISVNRQVCVVSNVTIPKVSSCINTWKEVFPWMLYNETCHSFICKFCDWGSPQQNAVFTLKVPTDVYSVAGQLRLHQEDTAHQEMIVKRTLVSKLFATLYPIIKDIKFKTFDDILKLVSDGSGGMFPGPQKIHEKKHYTNYMIKLIAEFIEYHLIKSLAESPFFSVSYIEEKDFALIRWLNQKDISQKHNYSFSEDSDESVANSLPTHKLMPQVAPEV</sequence>
<dbReference type="GO" id="GO:0043565">
    <property type="term" value="F:sequence-specific DNA binding"/>
    <property type="evidence" value="ECO:0007669"/>
    <property type="project" value="InterPro"/>
</dbReference>
<evidence type="ECO:0000256" key="2">
    <source>
        <dbReference type="PROSITE-ProRule" id="PRU00089"/>
    </source>
</evidence>
<dbReference type="Proteomes" id="UP000747542">
    <property type="component" value="Unassembled WGS sequence"/>
</dbReference>
<dbReference type="InterPro" id="IPR036390">
    <property type="entry name" value="WH_DNA-bd_sf"/>
</dbReference>
<feature type="region of interest" description="Disordered" evidence="3">
    <location>
        <begin position="592"/>
        <end position="639"/>
    </location>
</feature>
<comment type="subcellular location">
    <subcellularLocation>
        <location evidence="2">Nucleus</location>
    </subcellularLocation>
</comment>
<dbReference type="GO" id="GO:0005634">
    <property type="term" value="C:nucleus"/>
    <property type="evidence" value="ECO:0007669"/>
    <property type="project" value="UniProtKB-SubCell"/>
</dbReference>